<dbReference type="eggNOG" id="ENOG502QRMN">
    <property type="taxonomic scope" value="Eukaryota"/>
</dbReference>
<gene>
    <name evidence="1" type="ORF">ZEAMMB73_Zm00001d052497</name>
</gene>
<accession>A0A1D6QHK4</accession>
<name>A0A1D6QHK4_MAIZE</name>
<organism evidence="1">
    <name type="scientific">Zea mays</name>
    <name type="common">Maize</name>
    <dbReference type="NCBI Taxonomy" id="4577"/>
    <lineage>
        <taxon>Eukaryota</taxon>
        <taxon>Viridiplantae</taxon>
        <taxon>Streptophyta</taxon>
        <taxon>Embryophyta</taxon>
        <taxon>Tracheophyta</taxon>
        <taxon>Spermatophyta</taxon>
        <taxon>Magnoliopsida</taxon>
        <taxon>Liliopsida</taxon>
        <taxon>Poales</taxon>
        <taxon>Poaceae</taxon>
        <taxon>PACMAD clade</taxon>
        <taxon>Panicoideae</taxon>
        <taxon>Andropogonodae</taxon>
        <taxon>Andropogoneae</taxon>
        <taxon>Tripsacinae</taxon>
        <taxon>Zea</taxon>
    </lineage>
</organism>
<sequence>MAEIAPRSVLHDGKVRSVGACCIRVFVFCKNRVTVGPISFYQVEDLPQLFLRSSIVFISCALFGVTCWYAVRRDLDNIQLETGPPATFAFVRVLALLESGRTLVLSIDTLISVISVTLDAAVSVVDNILIFLPAAVALDYCFKMRFLSPFPRRKQ</sequence>
<dbReference type="InParanoid" id="A0A1D6QHK4"/>
<evidence type="ECO:0000313" key="1">
    <source>
        <dbReference type="EMBL" id="AQK57350.1"/>
    </source>
</evidence>
<dbReference type="PANTHER" id="PTHR36383:SF1">
    <property type="entry name" value="PROTEIN, PUTATIVE-RELATED"/>
    <property type="match status" value="1"/>
</dbReference>
<dbReference type="AlphaFoldDB" id="A0A1D6QHK4"/>
<protein>
    <submittedName>
        <fullName evidence="1">Uncharacterized protein</fullName>
    </submittedName>
</protein>
<reference evidence="1" key="1">
    <citation type="submission" date="2015-12" db="EMBL/GenBank/DDBJ databases">
        <title>Update maize B73 reference genome by single molecule sequencing technologies.</title>
        <authorList>
            <consortium name="Maize Genome Sequencing Project"/>
            <person name="Ware D."/>
        </authorList>
    </citation>
    <scope>NUCLEOTIDE SEQUENCE</scope>
    <source>
        <tissue evidence="1">Seedling</tissue>
    </source>
</reference>
<dbReference type="ExpressionAtlas" id="A0A1D6QHK4">
    <property type="expression patterns" value="baseline and differential"/>
</dbReference>
<dbReference type="EMBL" id="CM000780">
    <property type="protein sequence ID" value="AQK57350.1"/>
    <property type="molecule type" value="Genomic_DNA"/>
</dbReference>
<dbReference type="PANTHER" id="PTHR36383">
    <property type="entry name" value="OS09G0529350 PROTEIN"/>
    <property type="match status" value="1"/>
</dbReference>
<proteinExistence type="predicted"/>